<dbReference type="AlphaFoldDB" id="G2Y5J3"/>
<proteinExistence type="predicted"/>
<evidence type="ECO:0000256" key="1">
    <source>
        <dbReference type="SAM" id="SignalP"/>
    </source>
</evidence>
<reference evidence="3" key="1">
    <citation type="journal article" date="2011" name="PLoS Genet.">
        <title>Genomic analysis of the necrotrophic fungal pathogens Sclerotinia sclerotiorum and Botrytis cinerea.</title>
        <authorList>
            <person name="Amselem J."/>
            <person name="Cuomo C.A."/>
            <person name="van Kan J.A."/>
            <person name="Viaud M."/>
            <person name="Benito E.P."/>
            <person name="Couloux A."/>
            <person name="Coutinho P.M."/>
            <person name="de Vries R.P."/>
            <person name="Dyer P.S."/>
            <person name="Fillinger S."/>
            <person name="Fournier E."/>
            <person name="Gout L."/>
            <person name="Hahn M."/>
            <person name="Kohn L."/>
            <person name="Lapalu N."/>
            <person name="Plummer K.M."/>
            <person name="Pradier J.M."/>
            <person name="Quevillon E."/>
            <person name="Sharon A."/>
            <person name="Simon A."/>
            <person name="ten Have A."/>
            <person name="Tudzynski B."/>
            <person name="Tudzynski P."/>
            <person name="Wincker P."/>
            <person name="Andrew M."/>
            <person name="Anthouard V."/>
            <person name="Beever R.E."/>
            <person name="Beffa R."/>
            <person name="Benoit I."/>
            <person name="Bouzid O."/>
            <person name="Brault B."/>
            <person name="Chen Z."/>
            <person name="Choquer M."/>
            <person name="Collemare J."/>
            <person name="Cotton P."/>
            <person name="Danchin E.G."/>
            <person name="Da Silva C."/>
            <person name="Gautier A."/>
            <person name="Giraud C."/>
            <person name="Giraud T."/>
            <person name="Gonzalez C."/>
            <person name="Grossetete S."/>
            <person name="Guldener U."/>
            <person name="Henrissat B."/>
            <person name="Howlett B.J."/>
            <person name="Kodira C."/>
            <person name="Kretschmer M."/>
            <person name="Lappartient A."/>
            <person name="Leroch M."/>
            <person name="Levis C."/>
            <person name="Mauceli E."/>
            <person name="Neuveglise C."/>
            <person name="Oeser B."/>
            <person name="Pearson M."/>
            <person name="Poulain J."/>
            <person name="Poussereau N."/>
            <person name="Quesneville H."/>
            <person name="Rascle C."/>
            <person name="Schumacher J."/>
            <person name="Segurens B."/>
            <person name="Sexton A."/>
            <person name="Silva E."/>
            <person name="Sirven C."/>
            <person name="Soanes D.M."/>
            <person name="Talbot N.J."/>
            <person name="Templeton M."/>
            <person name="Yandava C."/>
            <person name="Yarden O."/>
            <person name="Zeng Q."/>
            <person name="Rollins J.A."/>
            <person name="Lebrun M.H."/>
            <person name="Dickman M."/>
        </authorList>
    </citation>
    <scope>NUCLEOTIDE SEQUENCE [LARGE SCALE GENOMIC DNA]</scope>
    <source>
        <strain evidence="3">T4</strain>
    </source>
</reference>
<organism evidence="2 3">
    <name type="scientific">Botryotinia fuckeliana (strain T4)</name>
    <name type="common">Noble rot fungus</name>
    <name type="synonym">Botrytis cinerea</name>
    <dbReference type="NCBI Taxonomy" id="999810"/>
    <lineage>
        <taxon>Eukaryota</taxon>
        <taxon>Fungi</taxon>
        <taxon>Dikarya</taxon>
        <taxon>Ascomycota</taxon>
        <taxon>Pezizomycotina</taxon>
        <taxon>Leotiomycetes</taxon>
        <taxon>Helotiales</taxon>
        <taxon>Sclerotiniaceae</taxon>
        <taxon>Botrytis</taxon>
    </lineage>
</organism>
<evidence type="ECO:0000313" key="3">
    <source>
        <dbReference type="Proteomes" id="UP000008177"/>
    </source>
</evidence>
<accession>G2Y5J3</accession>
<feature type="signal peptide" evidence="1">
    <location>
        <begin position="1"/>
        <end position="38"/>
    </location>
</feature>
<sequence length="108" mass="12542">MGIDREQQAHHGSDDRDSASQATMVIFLFISMLSLSDAMHEPKRDDLHHNKIMSGRCGIHTSNLHLRTKESHMHEHEHEHEVARWLDRVNQWRASIDCCLIQPKADIL</sequence>
<dbReference type="Proteomes" id="UP000008177">
    <property type="component" value="Unplaced contigs"/>
</dbReference>
<dbReference type="EMBL" id="FQ790289">
    <property type="protein sequence ID" value="CCD47933.1"/>
    <property type="molecule type" value="Genomic_DNA"/>
</dbReference>
<keyword evidence="1" id="KW-0732">Signal</keyword>
<protein>
    <submittedName>
        <fullName evidence="2">Uncharacterized protein</fullName>
    </submittedName>
</protein>
<gene>
    <name evidence="2" type="ORF">BofuT4_P112430.1</name>
</gene>
<dbReference type="InParanoid" id="G2Y5J3"/>
<evidence type="ECO:0000313" key="2">
    <source>
        <dbReference type="EMBL" id="CCD47933.1"/>
    </source>
</evidence>
<feature type="chain" id="PRO_5003440246" evidence="1">
    <location>
        <begin position="39"/>
        <end position="108"/>
    </location>
</feature>
<name>G2Y5J3_BOTF4</name>
<dbReference type="HOGENOM" id="CLU_2196529_0_0_1"/>